<sequence length="72" mass="7738">MTPENVGEWLDRWVEDHLAVGSLDPQIAAALCRTQALEAGISDAQLTEAVQGDLETFLAAEQADIQTPDGPF</sequence>
<proteinExistence type="predicted"/>
<dbReference type="AlphaFoldDB" id="A0AA35Y2B0"/>
<accession>A0AA35Y2B0</accession>
<name>A0AA35Y2B0_9PROT</name>
<comment type="caution">
    <text evidence="1">The sequence shown here is derived from an EMBL/GenBank/DDBJ whole genome shotgun (WGS) entry which is preliminary data.</text>
</comment>
<dbReference type="RefSeq" id="WP_289843622.1">
    <property type="nucleotide sequence ID" value="NZ_CATKSH010000014.1"/>
</dbReference>
<evidence type="ECO:0008006" key="3">
    <source>
        <dbReference type="Google" id="ProtNLM"/>
    </source>
</evidence>
<dbReference type="EMBL" id="CATKSH010000014">
    <property type="protein sequence ID" value="CAI9121407.1"/>
    <property type="molecule type" value="Genomic_DNA"/>
</dbReference>
<reference evidence="1" key="1">
    <citation type="submission" date="2023-03" db="EMBL/GenBank/DDBJ databases">
        <authorList>
            <person name="Cleenwerck I."/>
        </authorList>
    </citation>
    <scope>NUCLEOTIDE SEQUENCE</scope>
    <source>
        <strain evidence="1">LMG 32879</strain>
    </source>
</reference>
<evidence type="ECO:0000313" key="1">
    <source>
        <dbReference type="EMBL" id="CAI9121407.1"/>
    </source>
</evidence>
<organism evidence="1 2">
    <name type="scientific">Brytella acorum</name>
    <dbReference type="NCBI Taxonomy" id="2959299"/>
    <lineage>
        <taxon>Bacteria</taxon>
        <taxon>Pseudomonadati</taxon>
        <taxon>Pseudomonadota</taxon>
        <taxon>Alphaproteobacteria</taxon>
        <taxon>Acetobacterales</taxon>
        <taxon>Acetobacteraceae</taxon>
        <taxon>Brytella</taxon>
    </lineage>
</organism>
<protein>
    <recommendedName>
        <fullName evidence="3">DUF768 domain-containing protein</fullName>
    </recommendedName>
</protein>
<evidence type="ECO:0000313" key="2">
    <source>
        <dbReference type="Proteomes" id="UP001176960"/>
    </source>
</evidence>
<gene>
    <name evidence="1" type="ORF">LMG32879_002254</name>
</gene>
<keyword evidence="2" id="KW-1185">Reference proteome</keyword>
<dbReference type="Proteomes" id="UP001176960">
    <property type="component" value="Unassembled WGS sequence"/>
</dbReference>